<evidence type="ECO:0000256" key="1">
    <source>
        <dbReference type="SAM" id="SignalP"/>
    </source>
</evidence>
<proteinExistence type="predicted"/>
<dbReference type="OrthoDB" id="1027207at2"/>
<sequence length="332" mass="37969">MYRVITLISILIITALTNAQTKETEFKKQADSIIRAEFPRTRVFNFEYGQTLLRDFKSKLFDEEFQKGEITNQKTFNASANIPLIKTRKWSLTGSVNYKYNEFEFKDLENVSNTTIFEQNGIVNFHNISSSLSSTYFSTIFKKPVIYNASLIVDGNEKGFERIKGLIGASIIIKRTARTTITVGAIVFIDPTAQIPFFPTFTYNHKFKNSSWEFDFIMPQRILFRKPVSTKGRLSIGAEFGGNGFYVNVSQANFPDVFEYSQLEINSGLIYEHKLSNNVYATLKGGVTNFVSNRLTEKGQPTKDHIYENDQDITGYFKVGISFNPSFKKKRS</sequence>
<dbReference type="Proteomes" id="UP000182544">
    <property type="component" value="Unassembled WGS sequence"/>
</dbReference>
<feature type="signal peptide" evidence="1">
    <location>
        <begin position="1"/>
        <end position="19"/>
    </location>
</feature>
<keyword evidence="1" id="KW-0732">Signal</keyword>
<gene>
    <name evidence="2" type="ORF">SAMN05428642_103241</name>
</gene>
<evidence type="ECO:0008006" key="4">
    <source>
        <dbReference type="Google" id="ProtNLM"/>
    </source>
</evidence>
<name>A0A1K2IPK4_9FLAO</name>
<reference evidence="2 3" key="1">
    <citation type="submission" date="2016-10" db="EMBL/GenBank/DDBJ databases">
        <authorList>
            <person name="de Groot N.N."/>
        </authorList>
    </citation>
    <scope>NUCLEOTIDE SEQUENCE [LARGE SCALE GENOMIC DNA]</scope>
    <source>
        <strain evidence="2 3">DSM 18180</strain>
    </source>
</reference>
<evidence type="ECO:0000313" key="2">
    <source>
        <dbReference type="EMBL" id="SFZ93627.1"/>
    </source>
</evidence>
<feature type="chain" id="PRO_5012927700" description="Outer membrane protein beta-barrel domain-containing protein" evidence="1">
    <location>
        <begin position="20"/>
        <end position="332"/>
    </location>
</feature>
<dbReference type="RefSeq" id="WP_072402867.1">
    <property type="nucleotide sequence ID" value="NZ_FPKV01000003.1"/>
</dbReference>
<evidence type="ECO:0000313" key="3">
    <source>
        <dbReference type="Proteomes" id="UP000182544"/>
    </source>
</evidence>
<dbReference type="STRING" id="369401.SAMN05428642_103241"/>
<organism evidence="2 3">
    <name type="scientific">Flaviramulus basaltis</name>
    <dbReference type="NCBI Taxonomy" id="369401"/>
    <lineage>
        <taxon>Bacteria</taxon>
        <taxon>Pseudomonadati</taxon>
        <taxon>Bacteroidota</taxon>
        <taxon>Flavobacteriia</taxon>
        <taxon>Flavobacteriales</taxon>
        <taxon>Flavobacteriaceae</taxon>
        <taxon>Flaviramulus</taxon>
    </lineage>
</organism>
<protein>
    <recommendedName>
        <fullName evidence="4">Outer membrane protein beta-barrel domain-containing protein</fullName>
    </recommendedName>
</protein>
<dbReference type="EMBL" id="FPKV01000003">
    <property type="protein sequence ID" value="SFZ93627.1"/>
    <property type="molecule type" value="Genomic_DNA"/>
</dbReference>
<dbReference type="AlphaFoldDB" id="A0A1K2IPK4"/>
<keyword evidence="3" id="KW-1185">Reference proteome</keyword>
<accession>A0A1K2IPK4</accession>